<reference evidence="2" key="1">
    <citation type="journal article" date="2019" name="Int. J. Syst. Evol. Microbiol.">
        <title>The Global Catalogue of Microorganisms (GCM) 10K type strain sequencing project: providing services to taxonomists for standard genome sequencing and annotation.</title>
        <authorList>
            <consortium name="The Broad Institute Genomics Platform"/>
            <consortium name="The Broad Institute Genome Sequencing Center for Infectious Disease"/>
            <person name="Wu L."/>
            <person name="Ma J."/>
        </authorList>
    </citation>
    <scope>NUCLEOTIDE SEQUENCE [LARGE SCALE GENOMIC DNA]</scope>
    <source>
        <strain evidence="2">JCM 9377</strain>
    </source>
</reference>
<evidence type="ECO:0000313" key="1">
    <source>
        <dbReference type="EMBL" id="GAA3205966.1"/>
    </source>
</evidence>
<accession>A0ABP6Q7H0</accession>
<proteinExistence type="predicted"/>
<name>A0ABP6Q7H0_9ACTN</name>
<organism evidence="1 2">
    <name type="scientific">Actinocorallia longicatena</name>
    <dbReference type="NCBI Taxonomy" id="111803"/>
    <lineage>
        <taxon>Bacteria</taxon>
        <taxon>Bacillati</taxon>
        <taxon>Actinomycetota</taxon>
        <taxon>Actinomycetes</taxon>
        <taxon>Streptosporangiales</taxon>
        <taxon>Thermomonosporaceae</taxon>
        <taxon>Actinocorallia</taxon>
    </lineage>
</organism>
<keyword evidence="2" id="KW-1185">Reference proteome</keyword>
<comment type="caution">
    <text evidence="1">The sequence shown here is derived from an EMBL/GenBank/DDBJ whole genome shotgun (WGS) entry which is preliminary data.</text>
</comment>
<dbReference type="EMBL" id="BAAAUV010000004">
    <property type="protein sequence ID" value="GAA3205966.1"/>
    <property type="molecule type" value="Genomic_DNA"/>
</dbReference>
<dbReference type="Proteomes" id="UP001501237">
    <property type="component" value="Unassembled WGS sequence"/>
</dbReference>
<dbReference type="RefSeq" id="WP_344825520.1">
    <property type="nucleotide sequence ID" value="NZ_BAAAUV010000004.1"/>
</dbReference>
<sequence length="68" mass="7073">MGENSLHGPDGLHVRTVAPDTASGVWARWAGATGDAAFLVTRGGRFAAAYPDIESLAEHIPLESLGEV</sequence>
<gene>
    <name evidence="1" type="ORF">GCM10010468_21280</name>
</gene>
<evidence type="ECO:0000313" key="2">
    <source>
        <dbReference type="Proteomes" id="UP001501237"/>
    </source>
</evidence>
<protein>
    <submittedName>
        <fullName evidence="1">Uncharacterized protein</fullName>
    </submittedName>
</protein>